<dbReference type="InterPro" id="IPR051814">
    <property type="entry name" value="NAD(P)H-dep_FMN_reductase"/>
</dbReference>
<accession>A0A4Q7TQ51</accession>
<dbReference type="NCBIfam" id="TIGR04037">
    <property type="entry name" value="LLM_duo_CE1759"/>
    <property type="match status" value="1"/>
</dbReference>
<dbReference type="Proteomes" id="UP000291832">
    <property type="component" value="Unassembled WGS sequence"/>
</dbReference>
<dbReference type="InterPro" id="IPR029039">
    <property type="entry name" value="Flavoprotein-like_sf"/>
</dbReference>
<organism evidence="6 7">
    <name type="scientific">Leucobacter luti</name>
    <dbReference type="NCBI Taxonomy" id="340320"/>
    <lineage>
        <taxon>Bacteria</taxon>
        <taxon>Bacillati</taxon>
        <taxon>Actinomycetota</taxon>
        <taxon>Actinomycetes</taxon>
        <taxon>Micrococcales</taxon>
        <taxon>Microbacteriaceae</taxon>
        <taxon>Leucobacter</taxon>
    </lineage>
</organism>
<dbReference type="RefSeq" id="WP_337248797.1">
    <property type="nucleotide sequence ID" value="NZ_QYAG01000002.1"/>
</dbReference>
<evidence type="ECO:0000313" key="6">
    <source>
        <dbReference type="EMBL" id="RZT62886.1"/>
    </source>
</evidence>
<evidence type="ECO:0000256" key="1">
    <source>
        <dbReference type="ARBA" id="ARBA00022630"/>
    </source>
</evidence>
<name>A0A4Q7TQ51_9MICO</name>
<dbReference type="GO" id="GO:0016491">
    <property type="term" value="F:oxidoreductase activity"/>
    <property type="evidence" value="ECO:0007669"/>
    <property type="project" value="UniProtKB-KW"/>
</dbReference>
<dbReference type="EMBL" id="SHKI01000006">
    <property type="protein sequence ID" value="RZT62886.1"/>
    <property type="molecule type" value="Genomic_DNA"/>
</dbReference>
<dbReference type="AlphaFoldDB" id="A0A4Q7TQ51"/>
<gene>
    <name evidence="6" type="ORF">EV139_2592</name>
</gene>
<sequence>MNTPLDGAPQQPHTADSPADAMPAAAPRRISLAIVSAGTSDPSTTTMLARRVADKAAALAASQGLDASIRLIDLRALAADVTTALVSQHVSPALQEASDILRDADGVIASTPVYKAGASGLFTSFFQVLDNDLLIGTPVVLAATAGSARHALVVDDQIRGMFAYLRTVTVPTALFADPDDWNRSDFGTRIERAATELIALVAGGFRAAVRGDSWGAYQHSYGSAGGTELGIDLSSDLMRLATGGRG</sequence>
<evidence type="ECO:0000259" key="5">
    <source>
        <dbReference type="Pfam" id="PF03358"/>
    </source>
</evidence>
<dbReference type="SUPFAM" id="SSF52218">
    <property type="entry name" value="Flavoproteins"/>
    <property type="match status" value="1"/>
</dbReference>
<dbReference type="Gene3D" id="3.40.50.360">
    <property type="match status" value="1"/>
</dbReference>
<evidence type="ECO:0000313" key="7">
    <source>
        <dbReference type="Proteomes" id="UP000291832"/>
    </source>
</evidence>
<keyword evidence="3" id="KW-0560">Oxidoreductase</keyword>
<reference evidence="6 7" key="1">
    <citation type="journal article" date="2015" name="Stand. Genomic Sci.">
        <title>Genomic Encyclopedia of Bacterial and Archaeal Type Strains, Phase III: the genomes of soil and plant-associated and newly described type strains.</title>
        <authorList>
            <person name="Whitman W.B."/>
            <person name="Woyke T."/>
            <person name="Klenk H.P."/>
            <person name="Zhou Y."/>
            <person name="Lilburn T.G."/>
            <person name="Beck B.J."/>
            <person name="De Vos P."/>
            <person name="Vandamme P."/>
            <person name="Eisen J.A."/>
            <person name="Garrity G."/>
            <person name="Hugenholtz P."/>
            <person name="Kyrpides N.C."/>
        </authorList>
    </citation>
    <scope>NUCLEOTIDE SEQUENCE [LARGE SCALE GENOMIC DNA]</scope>
    <source>
        <strain evidence="6 7">RF6</strain>
    </source>
</reference>
<proteinExistence type="predicted"/>
<keyword evidence="2" id="KW-0288">FMN</keyword>
<protein>
    <submittedName>
        <fullName evidence="6">FMN reductase</fullName>
    </submittedName>
</protein>
<feature type="domain" description="NADPH-dependent FMN reductase-like" evidence="5">
    <location>
        <begin position="32"/>
        <end position="179"/>
    </location>
</feature>
<evidence type="ECO:0000256" key="2">
    <source>
        <dbReference type="ARBA" id="ARBA00022643"/>
    </source>
</evidence>
<keyword evidence="7" id="KW-1185">Reference proteome</keyword>
<feature type="region of interest" description="Disordered" evidence="4">
    <location>
        <begin position="1"/>
        <end position="22"/>
    </location>
</feature>
<evidence type="ECO:0000256" key="3">
    <source>
        <dbReference type="ARBA" id="ARBA00023002"/>
    </source>
</evidence>
<dbReference type="PANTHER" id="PTHR43408:SF2">
    <property type="entry name" value="FMN REDUCTASE (NADPH)"/>
    <property type="match status" value="1"/>
</dbReference>
<dbReference type="InterPro" id="IPR023932">
    <property type="entry name" value="CE1759_FMN_reduct"/>
</dbReference>
<dbReference type="Pfam" id="PF03358">
    <property type="entry name" value="FMN_red"/>
    <property type="match status" value="1"/>
</dbReference>
<keyword evidence="1" id="KW-0285">Flavoprotein</keyword>
<comment type="caution">
    <text evidence="6">The sequence shown here is derived from an EMBL/GenBank/DDBJ whole genome shotgun (WGS) entry which is preliminary data.</text>
</comment>
<evidence type="ECO:0000256" key="4">
    <source>
        <dbReference type="SAM" id="MobiDB-lite"/>
    </source>
</evidence>
<dbReference type="PANTHER" id="PTHR43408">
    <property type="entry name" value="FMN REDUCTASE (NADPH)"/>
    <property type="match status" value="1"/>
</dbReference>
<dbReference type="InterPro" id="IPR005025">
    <property type="entry name" value="FMN_Rdtase-like_dom"/>
</dbReference>